<evidence type="ECO:0000313" key="6">
    <source>
        <dbReference type="EMBL" id="QJC57709.1"/>
    </source>
</evidence>
<feature type="binding site" evidence="3">
    <location>
        <begin position="190"/>
        <end position="192"/>
    </location>
    <ligand>
        <name>FAD</name>
        <dbReference type="ChEBI" id="CHEBI:57692"/>
    </ligand>
</feature>
<evidence type="ECO:0000259" key="5">
    <source>
        <dbReference type="Pfam" id="PF03441"/>
    </source>
</evidence>
<dbReference type="PANTHER" id="PTHR11455:SF18">
    <property type="entry name" value="SI:CH1073-390K14.1"/>
    <property type="match status" value="1"/>
</dbReference>
<dbReference type="EC" id="4.1.99.3" evidence="6"/>
<dbReference type="GO" id="GO:0005737">
    <property type="term" value="C:cytoplasm"/>
    <property type="evidence" value="ECO:0007669"/>
    <property type="project" value="TreeGrafter"/>
</dbReference>
<dbReference type="InterPro" id="IPR002081">
    <property type="entry name" value="Cryptochrome/DNA_photolyase_1"/>
</dbReference>
<dbReference type="GO" id="GO:0043153">
    <property type="term" value="P:entrainment of circadian clock by photoperiod"/>
    <property type="evidence" value="ECO:0007669"/>
    <property type="project" value="TreeGrafter"/>
</dbReference>
<dbReference type="GO" id="GO:0071949">
    <property type="term" value="F:FAD binding"/>
    <property type="evidence" value="ECO:0007669"/>
    <property type="project" value="TreeGrafter"/>
</dbReference>
<reference evidence="6 7" key="1">
    <citation type="submission" date="2020-04" db="EMBL/GenBank/DDBJ databases">
        <title>Complete genome of a Psychrophilic, Marine, Gas Vacuolate Bacterium Polaromonas vacuolata KCTC 22033T.</title>
        <authorList>
            <person name="Hwang K."/>
            <person name="Kim K.M."/>
        </authorList>
    </citation>
    <scope>NUCLEOTIDE SEQUENCE [LARGE SCALE GENOMIC DNA]</scope>
    <source>
        <strain evidence="6 7">KCTC 22033</strain>
    </source>
</reference>
<keyword evidence="7" id="KW-1185">Reference proteome</keyword>
<dbReference type="KEGG" id="pvac:HC248_03039"/>
<evidence type="ECO:0000256" key="4">
    <source>
        <dbReference type="PIRSR" id="PIRSR602081-2"/>
    </source>
</evidence>
<keyword evidence="1 3" id="KW-0285">Flavoprotein</keyword>
<accession>A0A6H2HCU9</accession>
<evidence type="ECO:0000256" key="3">
    <source>
        <dbReference type="PIRSR" id="PIRSR602081-1"/>
    </source>
</evidence>
<dbReference type="SUPFAM" id="SSF48173">
    <property type="entry name" value="Cryptochrome/photolyase FAD-binding domain"/>
    <property type="match status" value="1"/>
</dbReference>
<organism evidence="6 7">
    <name type="scientific">Polaromonas vacuolata</name>
    <dbReference type="NCBI Taxonomy" id="37448"/>
    <lineage>
        <taxon>Bacteria</taxon>
        <taxon>Pseudomonadati</taxon>
        <taxon>Pseudomonadota</taxon>
        <taxon>Betaproteobacteria</taxon>
        <taxon>Burkholderiales</taxon>
        <taxon>Comamonadaceae</taxon>
        <taxon>Polaromonas</taxon>
    </lineage>
</organism>
<feature type="site" description="Electron transfer via tryptophanyl radical" evidence="4">
    <location>
        <position position="200"/>
    </location>
</feature>
<dbReference type="AlphaFoldDB" id="A0A6H2HCU9"/>
<dbReference type="Gene3D" id="1.10.579.10">
    <property type="entry name" value="DNA Cyclobutane Dipyrimidine Photolyase, subunit A, domain 3"/>
    <property type="match status" value="1"/>
</dbReference>
<dbReference type="PANTHER" id="PTHR11455">
    <property type="entry name" value="CRYPTOCHROME"/>
    <property type="match status" value="1"/>
</dbReference>
<sequence>MPLPPAQFGLADLDALSVPLHLQHFSPDAESIVNRLHAIIPSTYARSRNALDGAVTGLSPYLTHGMLSLQDAARAVHARYPLSFEDKLVFEFGWREFFAHVWQNAGQNGDAVLQDLGGSAPWSGHYAAHLPDDIRQARTGVPAIDNAVRILYATGYLHNHMRMWLASYVVHVRKVHWRVGADWLYAHLLDGDLASNHLSWQWVTGTFSSKPYLFNAENVRKYSPANAQAAWDSSGTAIDISYEAMDILARQRPGRGAEFGPREGVQEPALYASPDSAWLVQDGQQSAQQVIDAIDGNNGKMLELIHPWSLSPRKGNALRLGVIDVPAHTALPWSAKRWQFVLAAMTQVTDAIWIGDLSTLRLPLGSKVQAQATQFPHYREALADLTSLTAVPRLLPEPNMACRSFSKFYERSRRGVDDFSSLL</sequence>
<evidence type="ECO:0000256" key="2">
    <source>
        <dbReference type="ARBA" id="ARBA00022827"/>
    </source>
</evidence>
<proteinExistence type="predicted"/>
<keyword evidence="2 3" id="KW-0274">FAD</keyword>
<feature type="site" description="Electron transfer via tryptophanyl radical" evidence="4">
    <location>
        <position position="122"/>
    </location>
</feature>
<dbReference type="EMBL" id="CP051461">
    <property type="protein sequence ID" value="QJC57709.1"/>
    <property type="molecule type" value="Genomic_DNA"/>
</dbReference>
<name>A0A6H2HCU9_9BURK</name>
<dbReference type="InterPro" id="IPR005101">
    <property type="entry name" value="Cryptochr/Photolyase_FAD-bd"/>
</dbReference>
<keyword evidence="6" id="KW-0456">Lyase</keyword>
<feature type="site" description="Electron transfer via tryptophanyl radical" evidence="4">
    <location>
        <position position="177"/>
    </location>
</feature>
<feature type="binding site" evidence="3">
    <location>
        <begin position="91"/>
        <end position="98"/>
    </location>
    <ligand>
        <name>FAD</name>
        <dbReference type="ChEBI" id="CHEBI:57692"/>
    </ligand>
</feature>
<feature type="domain" description="Cryptochrome/DNA photolyase FAD-binding" evidence="5">
    <location>
        <begin position="91"/>
        <end position="237"/>
    </location>
</feature>
<gene>
    <name evidence="6" type="primary">phr</name>
    <name evidence="6" type="ORF">HC248_03039</name>
</gene>
<evidence type="ECO:0000256" key="1">
    <source>
        <dbReference type="ARBA" id="ARBA00022630"/>
    </source>
</evidence>
<dbReference type="Pfam" id="PF03441">
    <property type="entry name" value="FAD_binding_7"/>
    <property type="match status" value="1"/>
</dbReference>
<dbReference type="GO" id="GO:0032922">
    <property type="term" value="P:circadian regulation of gene expression"/>
    <property type="evidence" value="ECO:0007669"/>
    <property type="project" value="TreeGrafter"/>
</dbReference>
<dbReference type="GO" id="GO:0003677">
    <property type="term" value="F:DNA binding"/>
    <property type="evidence" value="ECO:0007669"/>
    <property type="project" value="TreeGrafter"/>
</dbReference>
<dbReference type="Gene3D" id="1.25.40.80">
    <property type="match status" value="1"/>
</dbReference>
<protein>
    <submittedName>
        <fullName evidence="6">Deoxyribodipyrimidine photo-lyase</fullName>
        <ecNumber evidence="6">4.1.99.3</ecNumber>
    </submittedName>
</protein>
<feature type="binding site" evidence="3">
    <location>
        <position position="44"/>
    </location>
    <ligand>
        <name>FAD</name>
        <dbReference type="ChEBI" id="CHEBI:57692"/>
    </ligand>
</feature>
<dbReference type="RefSeq" id="WP_202882389.1">
    <property type="nucleotide sequence ID" value="NZ_CP051461.1"/>
</dbReference>
<comment type="cofactor">
    <cofactor evidence="3">
        <name>FAD</name>
        <dbReference type="ChEBI" id="CHEBI:57692"/>
    </cofactor>
    <text evidence="3">Binds 1 FAD per subunit.</text>
</comment>
<dbReference type="GO" id="GO:0003904">
    <property type="term" value="F:deoxyribodipyrimidine photo-lyase activity"/>
    <property type="evidence" value="ECO:0007669"/>
    <property type="project" value="UniProtKB-EC"/>
</dbReference>
<evidence type="ECO:0000313" key="7">
    <source>
        <dbReference type="Proteomes" id="UP000502041"/>
    </source>
</evidence>
<dbReference type="InterPro" id="IPR036134">
    <property type="entry name" value="Crypto/Photolyase_FAD-like_sf"/>
</dbReference>
<dbReference type="Proteomes" id="UP000502041">
    <property type="component" value="Chromosome"/>
</dbReference>